<keyword evidence="2" id="KW-1185">Reference proteome</keyword>
<dbReference type="Proteomes" id="UP000266673">
    <property type="component" value="Unassembled WGS sequence"/>
</dbReference>
<dbReference type="EMBL" id="QKWP01000206">
    <property type="protein sequence ID" value="RIB24680.1"/>
    <property type="molecule type" value="Genomic_DNA"/>
</dbReference>
<evidence type="ECO:0000313" key="1">
    <source>
        <dbReference type="EMBL" id="RIB24680.1"/>
    </source>
</evidence>
<reference evidence="1 2" key="1">
    <citation type="submission" date="2018-06" db="EMBL/GenBank/DDBJ databases">
        <title>Comparative genomics reveals the genomic features of Rhizophagus irregularis, R. cerebriforme, R. diaphanum and Gigaspora rosea, and their symbiotic lifestyle signature.</title>
        <authorList>
            <person name="Morin E."/>
            <person name="San Clemente H."/>
            <person name="Chen E.C.H."/>
            <person name="De La Providencia I."/>
            <person name="Hainaut M."/>
            <person name="Kuo A."/>
            <person name="Kohler A."/>
            <person name="Murat C."/>
            <person name="Tang N."/>
            <person name="Roy S."/>
            <person name="Loubradou J."/>
            <person name="Henrissat B."/>
            <person name="Grigoriev I.V."/>
            <person name="Corradi N."/>
            <person name="Roux C."/>
            <person name="Martin F.M."/>
        </authorList>
    </citation>
    <scope>NUCLEOTIDE SEQUENCE [LARGE SCALE GENOMIC DNA]</scope>
    <source>
        <strain evidence="1 2">DAOM 194757</strain>
    </source>
</reference>
<protein>
    <submittedName>
        <fullName evidence="1">Uncharacterized protein</fullName>
    </submittedName>
</protein>
<comment type="caution">
    <text evidence="1">The sequence shown here is derived from an EMBL/GenBank/DDBJ whole genome shotgun (WGS) entry which is preliminary data.</text>
</comment>
<organism evidence="1 2">
    <name type="scientific">Gigaspora rosea</name>
    <dbReference type="NCBI Taxonomy" id="44941"/>
    <lineage>
        <taxon>Eukaryota</taxon>
        <taxon>Fungi</taxon>
        <taxon>Fungi incertae sedis</taxon>
        <taxon>Mucoromycota</taxon>
        <taxon>Glomeromycotina</taxon>
        <taxon>Glomeromycetes</taxon>
        <taxon>Diversisporales</taxon>
        <taxon>Gigasporaceae</taxon>
        <taxon>Gigaspora</taxon>
    </lineage>
</organism>
<dbReference type="AlphaFoldDB" id="A0A397VQ87"/>
<gene>
    <name evidence="1" type="ORF">C2G38_2167912</name>
</gene>
<name>A0A397VQ87_9GLOM</name>
<dbReference type="OrthoDB" id="2442719at2759"/>
<proteinExistence type="predicted"/>
<evidence type="ECO:0000313" key="2">
    <source>
        <dbReference type="Proteomes" id="UP000266673"/>
    </source>
</evidence>
<sequence length="177" mass="20654">MSDDFPPQMSSVGKVPFSWKFQENVWNKRELAKARNQWEYNKWCKAGLLLDKVLLTGQVEYVHLARQVALERAYVVRVADEDIWSVAAKMALEDSMDPMSELFSRKRKRARMAAQLFLKYKCSRVSLSVDGQQEHTQKQTSNTCFLMFIPPQPFFSPNWQQMPIPKFSYSISMMGNQ</sequence>
<accession>A0A397VQ87</accession>